<dbReference type="Proteomes" id="UP000202031">
    <property type="component" value="Chromosome"/>
</dbReference>
<evidence type="ECO:0000256" key="1">
    <source>
        <dbReference type="SAM" id="Phobius"/>
    </source>
</evidence>
<dbReference type="RefSeq" id="WP_167368926.1">
    <property type="nucleotide sequence ID" value="NZ_CP015578.1"/>
</dbReference>
<reference evidence="3" key="1">
    <citation type="journal article" date="2017" name="Genome Biol. Evol.">
        <title>Comparative Genomic Analysis Identifies a Campylobacter Clade Deficient in Selenium Metabolism.</title>
        <authorList>
            <person name="Miller W.G."/>
            <person name="Yee E."/>
            <person name="Lopes B.S."/>
            <person name="Chapman M.H."/>
            <person name="Huynh S."/>
            <person name="Bono J.L."/>
            <person name="Parker C.T."/>
            <person name="Strachan N.J.C."/>
            <person name="Forbes K.J."/>
        </authorList>
    </citation>
    <scope>NUCLEOTIDE SEQUENCE [LARGE SCALE GENOMIC DNA]</scope>
    <source>
        <strain evidence="3">NCTC 13004</strain>
    </source>
</reference>
<dbReference type="GeneID" id="46921144"/>
<feature type="transmembrane region" description="Helical" evidence="1">
    <location>
        <begin position="195"/>
        <end position="217"/>
    </location>
</feature>
<gene>
    <name evidence="2" type="ORF">CLAN_0668</name>
</gene>
<feature type="transmembrane region" description="Helical" evidence="1">
    <location>
        <begin position="168"/>
        <end position="183"/>
    </location>
</feature>
<evidence type="ECO:0000313" key="3">
    <source>
        <dbReference type="Proteomes" id="UP000202031"/>
    </source>
</evidence>
<reference evidence="3" key="2">
    <citation type="journal article" date="2017" name="Genome Biol. Evol.">
        <title>Comparative genomic analysis identifies a Campylobacter clade deficient in selenium metabolism.</title>
        <authorList>
            <person name="Miller W.G."/>
            <person name="Yee E."/>
            <person name="Lopes B.S."/>
            <person name="Chapman M.H."/>
            <person name="Huynh S."/>
            <person name="Bono J.L."/>
            <person name="Parker C.T."/>
            <person name="Strachan N.J.C."/>
            <person name="Forbes K.J."/>
        </authorList>
    </citation>
    <scope>NUCLEOTIDE SEQUENCE [LARGE SCALE GENOMIC DNA]</scope>
    <source>
        <strain evidence="3">NCTC 13004</strain>
    </source>
</reference>
<feature type="transmembrane region" description="Helical" evidence="1">
    <location>
        <begin position="288"/>
        <end position="311"/>
    </location>
</feature>
<feature type="transmembrane region" description="Helical" evidence="1">
    <location>
        <begin position="255"/>
        <end position="276"/>
    </location>
</feature>
<feature type="transmembrane region" description="Helical" evidence="1">
    <location>
        <begin position="7"/>
        <end position="32"/>
    </location>
</feature>
<accession>A0A1X9SME0</accession>
<evidence type="ECO:0000313" key="2">
    <source>
        <dbReference type="EMBL" id="ARQ97416.1"/>
    </source>
</evidence>
<organism evidence="2 3">
    <name type="scientific">Campylobacter lanienae NCTC 13004</name>
    <dbReference type="NCBI Taxonomy" id="1031753"/>
    <lineage>
        <taxon>Bacteria</taxon>
        <taxon>Pseudomonadati</taxon>
        <taxon>Campylobacterota</taxon>
        <taxon>Epsilonproteobacteria</taxon>
        <taxon>Campylobacterales</taxon>
        <taxon>Campylobacteraceae</taxon>
        <taxon>Campylobacter</taxon>
    </lineage>
</organism>
<keyword evidence="1" id="KW-0472">Membrane</keyword>
<feature type="transmembrane region" description="Helical" evidence="1">
    <location>
        <begin position="65"/>
        <end position="85"/>
    </location>
</feature>
<protein>
    <submittedName>
        <fullName evidence="2">Putative membrane protein</fullName>
    </submittedName>
</protein>
<keyword evidence="1" id="KW-1133">Transmembrane helix</keyword>
<proteinExistence type="predicted"/>
<keyword evidence="1" id="KW-0812">Transmembrane</keyword>
<name>A0A1X9SME0_9BACT</name>
<sequence length="394" mass="45168">MISKINIFWLFGAIILNLSLLIFSLSGLSISYHEAQIYYSNSNLGAILRYISSIFNSNEIALRTIYLMIHIANSCLIYTISLKILKRQSDCVIAAILYMFLPGVLVSALIVNQASIAIFLTLIIILFQQYSKPILMILTLIITLLFSEPFIALYLAIMLFGIFNRDKKMAVLGAVFCIIWYYLNGFEASGKPRGYFLDSMAVFAAVFSPLVFIYFIYTLYRIAIKESKGFLWFISITAIGVCMLLSMRQRVELEIFLPFCVIFVPVMVRTFFSSYRSRLPKFRNIHKFLAIIVLATLVINSLVIIFNQYLYLFLDRPSQHFAYKYDIAKDIANKLKSMGITSINTNQTLSIRLKIYGITDGGNYYLSQKSQKSCQKIKISKFNKTIATFYLCEK</sequence>
<feature type="transmembrane region" description="Helical" evidence="1">
    <location>
        <begin position="133"/>
        <end position="156"/>
    </location>
</feature>
<feature type="transmembrane region" description="Helical" evidence="1">
    <location>
        <begin position="229"/>
        <end position="249"/>
    </location>
</feature>
<feature type="transmembrane region" description="Helical" evidence="1">
    <location>
        <begin position="97"/>
        <end position="127"/>
    </location>
</feature>
<dbReference type="KEGG" id="clx:CLAN_0668"/>
<dbReference type="AlphaFoldDB" id="A0A1X9SME0"/>
<dbReference type="EMBL" id="CP015578">
    <property type="protein sequence ID" value="ARQ97416.1"/>
    <property type="molecule type" value="Genomic_DNA"/>
</dbReference>